<evidence type="ECO:0000313" key="2">
    <source>
        <dbReference type="EMBL" id="KAK9766430.1"/>
    </source>
</evidence>
<comment type="caution">
    <text evidence="2">The sequence shown here is derived from an EMBL/GenBank/DDBJ whole genome shotgun (WGS) entry which is preliminary data.</text>
</comment>
<gene>
    <name evidence="2" type="ORF">K7432_004485</name>
</gene>
<proteinExistence type="predicted"/>
<evidence type="ECO:0000313" key="3">
    <source>
        <dbReference type="Proteomes" id="UP001479436"/>
    </source>
</evidence>
<sequence length="118" mass="13472">MKCFSLIFILSIIALASGLVDIRFRQSILRLENTRRNTAIQLPFPLGRCERVDFEPVNRASVTPGRSVRFVEAVLYHSLSDCFRRQDPIALVPSDRRDVSIERRGRPVNVGAVFISER</sequence>
<dbReference type="EMBL" id="JASJQH010000155">
    <property type="protein sequence ID" value="KAK9766430.1"/>
    <property type="molecule type" value="Genomic_DNA"/>
</dbReference>
<feature type="chain" id="PRO_5046345345" evidence="1">
    <location>
        <begin position="19"/>
        <end position="118"/>
    </location>
</feature>
<organism evidence="2 3">
    <name type="scientific">Basidiobolus ranarum</name>
    <dbReference type="NCBI Taxonomy" id="34480"/>
    <lineage>
        <taxon>Eukaryota</taxon>
        <taxon>Fungi</taxon>
        <taxon>Fungi incertae sedis</taxon>
        <taxon>Zoopagomycota</taxon>
        <taxon>Entomophthoromycotina</taxon>
        <taxon>Basidiobolomycetes</taxon>
        <taxon>Basidiobolales</taxon>
        <taxon>Basidiobolaceae</taxon>
        <taxon>Basidiobolus</taxon>
    </lineage>
</organism>
<name>A0ABR2WY51_9FUNG</name>
<protein>
    <submittedName>
        <fullName evidence="2">Uncharacterized protein</fullName>
    </submittedName>
</protein>
<feature type="signal peptide" evidence="1">
    <location>
        <begin position="1"/>
        <end position="18"/>
    </location>
</feature>
<evidence type="ECO:0000256" key="1">
    <source>
        <dbReference type="SAM" id="SignalP"/>
    </source>
</evidence>
<keyword evidence="3" id="KW-1185">Reference proteome</keyword>
<accession>A0ABR2WY51</accession>
<keyword evidence="1" id="KW-0732">Signal</keyword>
<dbReference type="Proteomes" id="UP001479436">
    <property type="component" value="Unassembled WGS sequence"/>
</dbReference>
<reference evidence="2 3" key="1">
    <citation type="submission" date="2023-04" db="EMBL/GenBank/DDBJ databases">
        <title>Genome of Basidiobolus ranarum AG-B5.</title>
        <authorList>
            <person name="Stajich J.E."/>
            <person name="Carter-House D."/>
            <person name="Gryganskyi A."/>
        </authorList>
    </citation>
    <scope>NUCLEOTIDE SEQUENCE [LARGE SCALE GENOMIC DNA]</scope>
    <source>
        <strain evidence="2 3">AG-B5</strain>
    </source>
</reference>